<sequence>MQSARRRRINETAQFRVFGRRVGRRSLLVTTGFALALAIGGTALAQTHQLGTHQVDRASLIIESRHQSILNP</sequence>
<gene>
    <name evidence="1" type="ORF">ACFPIH_55475</name>
</gene>
<evidence type="ECO:0000313" key="1">
    <source>
        <dbReference type="EMBL" id="MFC4508493.1"/>
    </source>
</evidence>
<comment type="caution">
    <text evidence="1">The sequence shown here is derived from an EMBL/GenBank/DDBJ whole genome shotgun (WGS) entry which is preliminary data.</text>
</comment>
<dbReference type="Proteomes" id="UP001595839">
    <property type="component" value="Unassembled WGS sequence"/>
</dbReference>
<reference evidence="2" key="1">
    <citation type="journal article" date="2019" name="Int. J. Syst. Evol. Microbiol.">
        <title>The Global Catalogue of Microorganisms (GCM) 10K type strain sequencing project: providing services to taxonomists for standard genome sequencing and annotation.</title>
        <authorList>
            <consortium name="The Broad Institute Genomics Platform"/>
            <consortium name="The Broad Institute Genome Sequencing Center for Infectious Disease"/>
            <person name="Wu L."/>
            <person name="Ma J."/>
        </authorList>
    </citation>
    <scope>NUCLEOTIDE SEQUENCE [LARGE SCALE GENOMIC DNA]</scope>
    <source>
        <strain evidence="2">CGMCC 4.7177</strain>
    </source>
</reference>
<keyword evidence="2" id="KW-1185">Reference proteome</keyword>
<evidence type="ECO:0000313" key="2">
    <source>
        <dbReference type="Proteomes" id="UP001595839"/>
    </source>
</evidence>
<accession>A0ABV9B8C2</accession>
<proteinExistence type="predicted"/>
<name>A0ABV9B8C2_9ACTN</name>
<protein>
    <submittedName>
        <fullName evidence="1">Uncharacterized protein</fullName>
    </submittedName>
</protein>
<organism evidence="1 2">
    <name type="scientific">Streptomyces vulcanius</name>
    <dbReference type="NCBI Taxonomy" id="1441876"/>
    <lineage>
        <taxon>Bacteria</taxon>
        <taxon>Bacillati</taxon>
        <taxon>Actinomycetota</taxon>
        <taxon>Actinomycetes</taxon>
        <taxon>Kitasatosporales</taxon>
        <taxon>Streptomycetaceae</taxon>
        <taxon>Streptomyces</taxon>
    </lineage>
</organism>
<dbReference type="EMBL" id="JBHSFK010000085">
    <property type="protein sequence ID" value="MFC4508493.1"/>
    <property type="molecule type" value="Genomic_DNA"/>
</dbReference>
<dbReference type="RefSeq" id="WP_381187741.1">
    <property type="nucleotide sequence ID" value="NZ_JBHSFK010000085.1"/>
</dbReference>